<evidence type="ECO:0000256" key="4">
    <source>
        <dbReference type="SAM" id="Phobius"/>
    </source>
</evidence>
<feature type="compositionally biased region" description="Basic and acidic residues" evidence="3">
    <location>
        <begin position="442"/>
        <end position="453"/>
    </location>
</feature>
<feature type="transmembrane region" description="Helical" evidence="4">
    <location>
        <begin position="861"/>
        <end position="887"/>
    </location>
</feature>
<feature type="region of interest" description="Disordered" evidence="3">
    <location>
        <begin position="431"/>
        <end position="482"/>
    </location>
</feature>
<dbReference type="Ensembl" id="ENSCCRT00015070613.1">
    <property type="protein sequence ID" value="ENSCCRP00015068400.1"/>
    <property type="gene ID" value="ENSCCRG00015026785.1"/>
</dbReference>
<evidence type="ECO:0000313" key="6">
    <source>
        <dbReference type="Proteomes" id="UP000694700"/>
    </source>
</evidence>
<feature type="compositionally biased region" description="Polar residues" evidence="3">
    <location>
        <begin position="454"/>
        <end position="464"/>
    </location>
</feature>
<keyword evidence="1" id="KW-0378">Hydrolase</keyword>
<evidence type="ECO:0000256" key="2">
    <source>
        <dbReference type="ARBA" id="ARBA00023098"/>
    </source>
</evidence>
<reference evidence="5" key="1">
    <citation type="submission" date="2025-08" db="UniProtKB">
        <authorList>
            <consortium name="Ensembl"/>
        </authorList>
    </citation>
    <scope>IDENTIFICATION</scope>
</reference>
<keyword evidence="2" id="KW-0443">Lipid metabolism</keyword>
<organism evidence="5 6">
    <name type="scientific">Cyprinus carpio</name>
    <name type="common">Common carp</name>
    <dbReference type="NCBI Taxonomy" id="7962"/>
    <lineage>
        <taxon>Eukaryota</taxon>
        <taxon>Metazoa</taxon>
        <taxon>Chordata</taxon>
        <taxon>Craniata</taxon>
        <taxon>Vertebrata</taxon>
        <taxon>Euteleostomi</taxon>
        <taxon>Actinopterygii</taxon>
        <taxon>Neopterygii</taxon>
        <taxon>Teleostei</taxon>
        <taxon>Ostariophysi</taxon>
        <taxon>Cypriniformes</taxon>
        <taxon>Cyprinidae</taxon>
        <taxon>Cyprininae</taxon>
        <taxon>Cyprinus</taxon>
    </lineage>
</organism>
<dbReference type="InterPro" id="IPR039034">
    <property type="entry name" value="INPP4"/>
</dbReference>
<dbReference type="PANTHER" id="PTHR12187">
    <property type="entry name" value="AGAP000124-PA"/>
    <property type="match status" value="1"/>
</dbReference>
<accession>A0A8C1WPB1</accession>
<evidence type="ECO:0000313" key="5">
    <source>
        <dbReference type="Ensembl" id="ENSCCRP00015068400.1"/>
    </source>
</evidence>
<keyword evidence="4" id="KW-0472">Membrane</keyword>
<dbReference type="PANTHER" id="PTHR12187:SF3">
    <property type="entry name" value="INOSITOL POLYPHOSPHATE 4-PHOSPHATASE TYPE II"/>
    <property type="match status" value="1"/>
</dbReference>
<name>A0A8C1WPB1_CYPCA</name>
<keyword evidence="4" id="KW-0812">Transmembrane</keyword>
<keyword evidence="4" id="KW-1133">Transmembrane helix</keyword>
<sequence length="890" mass="100348">MSCWDLGKGHYGPLVIQQKSEVRTKRRTNSCWFIHRPHPLTLCLFSSLQGSRDPMFLTGVSFPPDWPVYSETLIKLSVYGENNGHHWLTSANFLGSSSFSVTDLLKSKDQQLSLSLRTADDSATVGTVVVSRMKMGEIEDGEVDHFTTDMHQKCTLVYESSHGSVNDKDNGPIMNAVFKNAVCKVYRFQTVDSKWMLVREQMAECTLSFSIPKQLIALYIQEDTCRIQELKDLGELSPHWDNLRKDVISRYDQIIKEYQDTLAELEKLTGPLFKPSCSKGQKYLEFIPINLHTQRMRVMCPRKTDSFYDVVTVGAPAAHSQGFKNGGLQKLLSKYESEKKSTAYQCIYYPPEQTAKAREILCVVSQLQPHISALADQLLQTAQQSSSQPLRDVLKSLEEKTEQFVHALKDELVKSALLALHAARPGYVSKCQSSAQSSPARADPHLSTAEKQHSICNNVDGSQTPRRESRESPVHSDSIPHHKEYDEEEWDRVWVSVAKSLNCVIALVDKLQEQDNNNQESAPSHTLADVITSHKLPVATVVWWDELAVLVQSLKKCVAEVAERARRSVSFVLLQEAACSTAQGLQLQQRRDAVFSQALAALACGFAMRLYAGLEDKGFLRQLHAIGLVAQFESLLSTYSEEIGMLEDMEVGISDLHRVTFRITEAFGNVTCFCPRDHYTVEVPLPHHSFQALPEELREGKLLRVLPVLFNVGINEQQTIAERFGDISLQERINQKNFEILEGLPCFQTQTDIKELLDTLGQNVVTKKRKNVEILWLAGMICRRMNGIRLTSCKSAKDRTSMSVTLEQCSLLRDEHQLNKDYFVRALDCMRSGLLPQGEVAQWDDPEAGSVATNKPASRHFYPIALLLVSSHLLVVWLILSLVFLLAKYQ</sequence>
<protein>
    <submittedName>
        <fullName evidence="5">Inositol polyphosphate-4-phosphatase type II B</fullName>
    </submittedName>
</protein>
<dbReference type="GO" id="GO:0005737">
    <property type="term" value="C:cytoplasm"/>
    <property type="evidence" value="ECO:0007669"/>
    <property type="project" value="TreeGrafter"/>
</dbReference>
<feature type="compositionally biased region" description="Basic and acidic residues" evidence="3">
    <location>
        <begin position="465"/>
        <end position="482"/>
    </location>
</feature>
<dbReference type="Proteomes" id="UP000694700">
    <property type="component" value="Unplaced"/>
</dbReference>
<proteinExistence type="predicted"/>
<evidence type="ECO:0000256" key="1">
    <source>
        <dbReference type="ARBA" id="ARBA00022801"/>
    </source>
</evidence>
<dbReference type="GO" id="GO:0016316">
    <property type="term" value="F:phosphatidylinositol-3,4-bisphosphate 4-phosphatase activity"/>
    <property type="evidence" value="ECO:0007669"/>
    <property type="project" value="InterPro"/>
</dbReference>
<dbReference type="AlphaFoldDB" id="A0A8C1WPB1"/>
<evidence type="ECO:0000256" key="3">
    <source>
        <dbReference type="SAM" id="MobiDB-lite"/>
    </source>
</evidence>